<dbReference type="Pfam" id="PF14832">
    <property type="entry name" value="Tautomerase_3"/>
    <property type="match status" value="1"/>
</dbReference>
<dbReference type="Gene3D" id="3.30.429.10">
    <property type="entry name" value="Macrophage Migration Inhibitory Factor"/>
    <property type="match status" value="1"/>
</dbReference>
<dbReference type="KEGG" id="ela:UCREL1_8473"/>
<reference evidence="3" key="1">
    <citation type="journal article" date="2013" name="Genome Announc.">
        <title>Draft genome sequence of the grapevine dieback fungus Eutypa lata UCR-EL1.</title>
        <authorList>
            <person name="Blanco-Ulate B."/>
            <person name="Rolshausen P.E."/>
            <person name="Cantu D."/>
        </authorList>
    </citation>
    <scope>NUCLEOTIDE SEQUENCE [LARGE SCALE GENOMIC DNA]</scope>
    <source>
        <strain evidence="3">UCR-EL1</strain>
    </source>
</reference>
<evidence type="ECO:0000313" key="3">
    <source>
        <dbReference type="Proteomes" id="UP000012174"/>
    </source>
</evidence>
<feature type="domain" description="Tautomerase cis-CaaD-like" evidence="1">
    <location>
        <begin position="1"/>
        <end position="142"/>
    </location>
</feature>
<gene>
    <name evidence="2" type="ORF">UCREL1_8473</name>
</gene>
<dbReference type="InterPro" id="IPR014347">
    <property type="entry name" value="Tautomerase/MIF_sf"/>
</dbReference>
<dbReference type="EMBL" id="KB707045">
    <property type="protein sequence ID" value="EMR64559.1"/>
    <property type="molecule type" value="Genomic_DNA"/>
</dbReference>
<accession>M7SEA3</accession>
<dbReference type="Proteomes" id="UP000012174">
    <property type="component" value="Unassembled WGS sequence"/>
</dbReference>
<evidence type="ECO:0000259" key="1">
    <source>
        <dbReference type="Pfam" id="PF14832"/>
    </source>
</evidence>
<name>M7SEA3_EUTLA</name>
<dbReference type="InterPro" id="IPR028116">
    <property type="entry name" value="Cis-CaaD-like"/>
</dbReference>
<dbReference type="eggNOG" id="ENOG502SRX7">
    <property type="taxonomic scope" value="Eukaryota"/>
</dbReference>
<protein>
    <submittedName>
        <fullName evidence="2">Putative cis-3-chloroacrylic acid protein</fullName>
    </submittedName>
</protein>
<proteinExistence type="predicted"/>
<dbReference type="OMA" id="MVTFTPM"/>
<keyword evidence="3" id="KW-1185">Reference proteome</keyword>
<sequence length="178" mass="20137">MPSYEVYHSHPLTPSQRQALATSITNLHCAAFTTPSFFVHVQFISHDASDGTYFMAGKARLANSNHIKGHVRTSAARSRADFDDLGAKIESAWYDVLRVPGGPEPADDETKRLLKMSFHPMIAIREGGMAIPEAGKEGEWFKRQMPFFEEMAERKGNQDFVDLLRELAEREDLKRLLQ</sequence>
<dbReference type="AlphaFoldDB" id="M7SEA3"/>
<dbReference type="HOGENOM" id="CLU_088298_1_0_1"/>
<dbReference type="OrthoDB" id="9981319at2759"/>
<organism evidence="2 3">
    <name type="scientific">Eutypa lata (strain UCR-EL1)</name>
    <name type="common">Grapevine dieback disease fungus</name>
    <name type="synonym">Eutypa armeniacae</name>
    <dbReference type="NCBI Taxonomy" id="1287681"/>
    <lineage>
        <taxon>Eukaryota</taxon>
        <taxon>Fungi</taxon>
        <taxon>Dikarya</taxon>
        <taxon>Ascomycota</taxon>
        <taxon>Pezizomycotina</taxon>
        <taxon>Sordariomycetes</taxon>
        <taxon>Xylariomycetidae</taxon>
        <taxon>Xylariales</taxon>
        <taxon>Diatrypaceae</taxon>
        <taxon>Eutypa</taxon>
    </lineage>
</organism>
<evidence type="ECO:0000313" key="2">
    <source>
        <dbReference type="EMBL" id="EMR64559.1"/>
    </source>
</evidence>